<dbReference type="AlphaFoldDB" id="A0A852TJI4"/>
<dbReference type="InterPro" id="IPR007313">
    <property type="entry name" value="FxsA"/>
</dbReference>
<proteinExistence type="predicted"/>
<evidence type="ECO:0000313" key="2">
    <source>
        <dbReference type="EMBL" id="NYE07717.1"/>
    </source>
</evidence>
<dbReference type="Pfam" id="PF04186">
    <property type="entry name" value="FxsA"/>
    <property type="match status" value="1"/>
</dbReference>
<organism evidence="2 3">
    <name type="scientific">Neobacillus niacini</name>
    <dbReference type="NCBI Taxonomy" id="86668"/>
    <lineage>
        <taxon>Bacteria</taxon>
        <taxon>Bacillati</taxon>
        <taxon>Bacillota</taxon>
        <taxon>Bacilli</taxon>
        <taxon>Bacillales</taxon>
        <taxon>Bacillaceae</taxon>
        <taxon>Neobacillus</taxon>
    </lineage>
</organism>
<feature type="transmembrane region" description="Helical" evidence="1">
    <location>
        <begin position="88"/>
        <end position="113"/>
    </location>
</feature>
<dbReference type="PANTHER" id="PTHR35335">
    <property type="entry name" value="UPF0716 PROTEIN FXSA"/>
    <property type="match status" value="1"/>
</dbReference>
<dbReference type="Proteomes" id="UP000548423">
    <property type="component" value="Unassembled WGS sequence"/>
</dbReference>
<evidence type="ECO:0000313" key="3">
    <source>
        <dbReference type="Proteomes" id="UP000548423"/>
    </source>
</evidence>
<keyword evidence="1" id="KW-0472">Membrane</keyword>
<gene>
    <name evidence="2" type="ORF">F4694_004534</name>
</gene>
<accession>A0A852TJI4</accession>
<reference evidence="3" key="2">
    <citation type="submission" date="2020-08" db="EMBL/GenBank/DDBJ databases">
        <title>The Agave Microbiome: Exploring the role of microbial communities in plant adaptations to desert environments.</title>
        <authorList>
            <person name="Partida-Martinez L.P."/>
        </authorList>
    </citation>
    <scope>NUCLEOTIDE SEQUENCE [LARGE SCALE GENOMIC DNA]</scope>
    <source>
        <strain evidence="3">AT2.8</strain>
    </source>
</reference>
<dbReference type="EMBL" id="JACCBX010000010">
    <property type="protein sequence ID" value="NYE07717.1"/>
    <property type="molecule type" value="Genomic_DNA"/>
</dbReference>
<name>A0A852TJI4_9BACI</name>
<reference evidence="3" key="1">
    <citation type="submission" date="2020-07" db="EMBL/GenBank/DDBJ databases">
        <authorList>
            <person name="Partida-Martinez L."/>
            <person name="Huntemann M."/>
            <person name="Clum A."/>
            <person name="Wang J."/>
            <person name="Palaniappan K."/>
            <person name="Ritter S."/>
            <person name="Chen I.-M."/>
            <person name="Stamatis D."/>
            <person name="Reddy T."/>
            <person name="O'Malley R."/>
            <person name="Daum C."/>
            <person name="Shapiro N."/>
            <person name="Ivanova N."/>
            <person name="Kyrpides N."/>
            <person name="Woyke T."/>
        </authorList>
    </citation>
    <scope>NUCLEOTIDE SEQUENCE [LARGE SCALE GENOMIC DNA]</scope>
    <source>
        <strain evidence="3">AT2.8</strain>
    </source>
</reference>
<dbReference type="NCBIfam" id="NF008528">
    <property type="entry name" value="PRK11463.1-2"/>
    <property type="match status" value="1"/>
</dbReference>
<sequence length="141" mass="15596">MYNRQSLFEGDGTMRYLALFIIVIPAIDIGFLLLSGKTIGFLPTLAFIILTGVIGAYLAKREGLQTIKKAQEQLAYGQLPGESVLDGICILIGGTLLLTPGFITDLFGFLLLFPPSRKPFKWLIINALRKRIQKGNIKIIK</sequence>
<keyword evidence="1" id="KW-0812">Transmembrane</keyword>
<dbReference type="PANTHER" id="PTHR35335:SF1">
    <property type="entry name" value="UPF0716 PROTEIN FXSA"/>
    <property type="match status" value="1"/>
</dbReference>
<feature type="transmembrane region" description="Helical" evidence="1">
    <location>
        <begin position="16"/>
        <end position="34"/>
    </location>
</feature>
<feature type="transmembrane region" description="Helical" evidence="1">
    <location>
        <begin position="40"/>
        <end position="59"/>
    </location>
</feature>
<comment type="caution">
    <text evidence="2">The sequence shown here is derived from an EMBL/GenBank/DDBJ whole genome shotgun (WGS) entry which is preliminary data.</text>
</comment>
<evidence type="ECO:0000256" key="1">
    <source>
        <dbReference type="SAM" id="Phobius"/>
    </source>
</evidence>
<keyword evidence="1" id="KW-1133">Transmembrane helix</keyword>
<protein>
    <submittedName>
        <fullName evidence="2">UPF0716 protein FxsA</fullName>
    </submittedName>
</protein>
<dbReference type="GO" id="GO:0016020">
    <property type="term" value="C:membrane"/>
    <property type="evidence" value="ECO:0007669"/>
    <property type="project" value="InterPro"/>
</dbReference>